<keyword evidence="4" id="KW-1185">Reference proteome</keyword>
<reference evidence="3" key="1">
    <citation type="submission" date="2020-05" db="EMBL/GenBank/DDBJ databases">
        <title>Phylogenomic resolution of chytrid fungi.</title>
        <authorList>
            <person name="Stajich J.E."/>
            <person name="Amses K."/>
            <person name="Simmons R."/>
            <person name="Seto K."/>
            <person name="Myers J."/>
            <person name="Bonds A."/>
            <person name="Quandt C.A."/>
            <person name="Barry K."/>
            <person name="Liu P."/>
            <person name="Grigoriev I."/>
            <person name="Longcore J.E."/>
            <person name="James T.Y."/>
        </authorList>
    </citation>
    <scope>NUCLEOTIDE SEQUENCE</scope>
    <source>
        <strain evidence="3">JEL0379</strain>
    </source>
</reference>
<proteinExistence type="predicted"/>
<dbReference type="EMBL" id="JADGJQ010000033">
    <property type="protein sequence ID" value="KAJ3177455.1"/>
    <property type="molecule type" value="Genomic_DNA"/>
</dbReference>
<protein>
    <submittedName>
        <fullName evidence="3">Uncharacterized protein</fullName>
    </submittedName>
</protein>
<gene>
    <name evidence="3" type="ORF">HDU87_004474</name>
</gene>
<evidence type="ECO:0000256" key="2">
    <source>
        <dbReference type="SAM" id="SignalP"/>
    </source>
</evidence>
<dbReference type="AlphaFoldDB" id="A0AAD5TJ40"/>
<name>A0AAD5TJ40_9FUNG</name>
<organism evidence="3 4">
    <name type="scientific">Geranomyces variabilis</name>
    <dbReference type="NCBI Taxonomy" id="109894"/>
    <lineage>
        <taxon>Eukaryota</taxon>
        <taxon>Fungi</taxon>
        <taxon>Fungi incertae sedis</taxon>
        <taxon>Chytridiomycota</taxon>
        <taxon>Chytridiomycota incertae sedis</taxon>
        <taxon>Chytridiomycetes</taxon>
        <taxon>Spizellomycetales</taxon>
        <taxon>Powellomycetaceae</taxon>
        <taxon>Geranomyces</taxon>
    </lineage>
</organism>
<comment type="caution">
    <text evidence="3">The sequence shown here is derived from an EMBL/GenBank/DDBJ whole genome shotgun (WGS) entry which is preliminary data.</text>
</comment>
<evidence type="ECO:0000256" key="1">
    <source>
        <dbReference type="SAM" id="MobiDB-lite"/>
    </source>
</evidence>
<dbReference type="Proteomes" id="UP001212152">
    <property type="component" value="Unassembled WGS sequence"/>
</dbReference>
<accession>A0AAD5TJ40</accession>
<feature type="compositionally biased region" description="Low complexity" evidence="1">
    <location>
        <begin position="38"/>
        <end position="84"/>
    </location>
</feature>
<feature type="chain" id="PRO_5041935796" evidence="2">
    <location>
        <begin position="26"/>
        <end position="269"/>
    </location>
</feature>
<evidence type="ECO:0000313" key="3">
    <source>
        <dbReference type="EMBL" id="KAJ3177455.1"/>
    </source>
</evidence>
<evidence type="ECO:0000313" key="4">
    <source>
        <dbReference type="Proteomes" id="UP001212152"/>
    </source>
</evidence>
<feature type="region of interest" description="Disordered" evidence="1">
    <location>
        <begin position="29"/>
        <end position="87"/>
    </location>
</feature>
<feature type="signal peptide" evidence="2">
    <location>
        <begin position="1"/>
        <end position="25"/>
    </location>
</feature>
<keyword evidence="2" id="KW-0732">Signal</keyword>
<sequence length="269" mass="26377">MPRPLTAAALVLALSLLLSPAATTAQVVGPAPGGGGAPATPAPGATPSARPSVSASVSISASAAQPSPSAPPAAASSSSSSAAPLPMPTCGASPGAIQILTPTADDSAVVGSTKNITWSYSDLTLTSRFPAQQIQIFFQKSDTGVGLTAAGWKQADGGQLPPQARSFGWTVPSTGDGLYAVRVVADNVDPQRPASSSATCIPDGFPSPGNSAPFLITNAPPLEVFPDTMGPNSDAGASLLSSWSFASLQAAAAVGVTVMAAVPAALFGI</sequence>